<accession>A0ACA9JX78</accession>
<proteinExistence type="predicted"/>
<name>A0ACA9JX78_9GLOM</name>
<dbReference type="EMBL" id="CAJVPT010000217">
    <property type="protein sequence ID" value="CAG8440762.1"/>
    <property type="molecule type" value="Genomic_DNA"/>
</dbReference>
<keyword evidence="2" id="KW-1185">Reference proteome</keyword>
<protein>
    <submittedName>
        <fullName evidence="1">12121_t:CDS:1</fullName>
    </submittedName>
</protein>
<evidence type="ECO:0000313" key="1">
    <source>
        <dbReference type="EMBL" id="CAG8440762.1"/>
    </source>
</evidence>
<comment type="caution">
    <text evidence="1">The sequence shown here is derived from an EMBL/GenBank/DDBJ whole genome shotgun (WGS) entry which is preliminary data.</text>
</comment>
<gene>
    <name evidence="1" type="ORF">ACOLOM_LOCUS208</name>
</gene>
<dbReference type="Proteomes" id="UP000789525">
    <property type="component" value="Unassembled WGS sequence"/>
</dbReference>
<sequence length="81" mass="9535">MNDQQKKQIEDITGKIPLFLNILLESGHPPSGYGVDDFDHHFFYIENRLAMDQLHREIQKQSSVNRFFVEKGALLVFLRME</sequence>
<evidence type="ECO:0000313" key="2">
    <source>
        <dbReference type="Proteomes" id="UP000789525"/>
    </source>
</evidence>
<reference evidence="1" key="1">
    <citation type="submission" date="2021-06" db="EMBL/GenBank/DDBJ databases">
        <authorList>
            <person name="Kallberg Y."/>
            <person name="Tangrot J."/>
            <person name="Rosling A."/>
        </authorList>
    </citation>
    <scope>NUCLEOTIDE SEQUENCE</scope>
    <source>
        <strain evidence="1">CL356</strain>
    </source>
</reference>
<organism evidence="1 2">
    <name type="scientific">Acaulospora colombiana</name>
    <dbReference type="NCBI Taxonomy" id="27376"/>
    <lineage>
        <taxon>Eukaryota</taxon>
        <taxon>Fungi</taxon>
        <taxon>Fungi incertae sedis</taxon>
        <taxon>Mucoromycota</taxon>
        <taxon>Glomeromycotina</taxon>
        <taxon>Glomeromycetes</taxon>
        <taxon>Diversisporales</taxon>
        <taxon>Acaulosporaceae</taxon>
        <taxon>Acaulospora</taxon>
    </lineage>
</organism>